<feature type="compositionally biased region" description="Acidic residues" evidence="1">
    <location>
        <begin position="28"/>
        <end position="62"/>
    </location>
</feature>
<reference evidence="2 3" key="1">
    <citation type="journal article" date="2018" name="Cell">
        <title>The Chara Genome: Secondary Complexity and Implications for Plant Terrestrialization.</title>
        <authorList>
            <person name="Nishiyama T."/>
            <person name="Sakayama H."/>
            <person name="Vries J.D."/>
            <person name="Buschmann H."/>
            <person name="Saint-Marcoux D."/>
            <person name="Ullrich K.K."/>
            <person name="Haas F.B."/>
            <person name="Vanderstraeten L."/>
            <person name="Becker D."/>
            <person name="Lang D."/>
            <person name="Vosolsobe S."/>
            <person name="Rombauts S."/>
            <person name="Wilhelmsson P.K.I."/>
            <person name="Janitza P."/>
            <person name="Kern R."/>
            <person name="Heyl A."/>
            <person name="Rumpler F."/>
            <person name="Villalobos L.I.A.C."/>
            <person name="Clay J.M."/>
            <person name="Skokan R."/>
            <person name="Toyoda A."/>
            <person name="Suzuki Y."/>
            <person name="Kagoshima H."/>
            <person name="Schijlen E."/>
            <person name="Tajeshwar N."/>
            <person name="Catarino B."/>
            <person name="Hetherington A.J."/>
            <person name="Saltykova A."/>
            <person name="Bonnot C."/>
            <person name="Breuninger H."/>
            <person name="Symeonidi A."/>
            <person name="Radhakrishnan G.V."/>
            <person name="Van Nieuwerburgh F."/>
            <person name="Deforce D."/>
            <person name="Chang C."/>
            <person name="Karol K.G."/>
            <person name="Hedrich R."/>
            <person name="Ulvskov P."/>
            <person name="Glockner G."/>
            <person name="Delwiche C.F."/>
            <person name="Petrasek J."/>
            <person name="Van de Peer Y."/>
            <person name="Friml J."/>
            <person name="Beilby M."/>
            <person name="Dolan L."/>
            <person name="Kohara Y."/>
            <person name="Sugano S."/>
            <person name="Fujiyama A."/>
            <person name="Delaux P.-M."/>
            <person name="Quint M."/>
            <person name="TheiBen G."/>
            <person name="Hagemann M."/>
            <person name="Harholt J."/>
            <person name="Dunand C."/>
            <person name="Zachgo S."/>
            <person name="Langdale J."/>
            <person name="Maumus F."/>
            <person name="Straeten D.V.D."/>
            <person name="Gould S.B."/>
            <person name="Rensing S.A."/>
        </authorList>
    </citation>
    <scope>NUCLEOTIDE SEQUENCE [LARGE SCALE GENOMIC DNA]</scope>
    <source>
        <strain evidence="2 3">S276</strain>
    </source>
</reference>
<sequence length="169" mass="18804">MESAEQALLAREGDEGGGNLRRGNAKDMEEEAVNLEEREEEREGEEEEEEEEGQEEVDCSDEDREREHHDDLGMENGRRRSGLDDDDDDEFGACLHSRAHGGTGNILTDANDDDDDRFLADVEAEVDELAVVSGRKGVGSHDQGGRLMKRTTEHSVGEEEGEEEDEEKG</sequence>
<evidence type="ECO:0000313" key="3">
    <source>
        <dbReference type="Proteomes" id="UP000265515"/>
    </source>
</evidence>
<dbReference type="Proteomes" id="UP000265515">
    <property type="component" value="Unassembled WGS sequence"/>
</dbReference>
<feature type="compositionally biased region" description="Acidic residues" evidence="1">
    <location>
        <begin position="158"/>
        <end position="169"/>
    </location>
</feature>
<keyword evidence="3" id="KW-1185">Reference proteome</keyword>
<evidence type="ECO:0000256" key="1">
    <source>
        <dbReference type="SAM" id="MobiDB-lite"/>
    </source>
</evidence>
<comment type="caution">
    <text evidence="2">The sequence shown here is derived from an EMBL/GenBank/DDBJ whole genome shotgun (WGS) entry which is preliminary data.</text>
</comment>
<name>A0A388LMX9_CHABU</name>
<dbReference type="Gramene" id="GBG83654">
    <property type="protein sequence ID" value="GBG83654"/>
    <property type="gene ID" value="CBR_g37456"/>
</dbReference>
<evidence type="ECO:0000313" key="2">
    <source>
        <dbReference type="EMBL" id="GBG83654.1"/>
    </source>
</evidence>
<accession>A0A388LMX9</accession>
<feature type="compositionally biased region" description="Basic and acidic residues" evidence="1">
    <location>
        <begin position="63"/>
        <end position="83"/>
    </location>
</feature>
<gene>
    <name evidence="2" type="ORF">CBR_g37456</name>
</gene>
<organism evidence="2 3">
    <name type="scientific">Chara braunii</name>
    <name type="common">Braun's stonewort</name>
    <dbReference type="NCBI Taxonomy" id="69332"/>
    <lineage>
        <taxon>Eukaryota</taxon>
        <taxon>Viridiplantae</taxon>
        <taxon>Streptophyta</taxon>
        <taxon>Charophyceae</taxon>
        <taxon>Charales</taxon>
        <taxon>Characeae</taxon>
        <taxon>Chara</taxon>
    </lineage>
</organism>
<feature type="region of interest" description="Disordered" evidence="1">
    <location>
        <begin position="1"/>
        <end position="90"/>
    </location>
</feature>
<proteinExistence type="predicted"/>
<protein>
    <submittedName>
        <fullName evidence="2">Uncharacterized protein</fullName>
    </submittedName>
</protein>
<feature type="region of interest" description="Disordered" evidence="1">
    <location>
        <begin position="134"/>
        <end position="169"/>
    </location>
</feature>
<dbReference type="AlphaFoldDB" id="A0A388LMX9"/>
<dbReference type="EMBL" id="BFEA01000446">
    <property type="protein sequence ID" value="GBG83654.1"/>
    <property type="molecule type" value="Genomic_DNA"/>
</dbReference>